<keyword evidence="5" id="KW-1185">Reference proteome</keyword>
<evidence type="ECO:0000313" key="5">
    <source>
        <dbReference type="Proteomes" id="UP001634747"/>
    </source>
</evidence>
<dbReference type="Gene3D" id="1.10.260.40">
    <property type="entry name" value="lambda repressor-like DNA-binding domains"/>
    <property type="match status" value="1"/>
</dbReference>
<dbReference type="CDD" id="cd00093">
    <property type="entry name" value="HTH_XRE"/>
    <property type="match status" value="1"/>
</dbReference>
<dbReference type="PROSITE" id="PS50943">
    <property type="entry name" value="HTH_CROC1"/>
    <property type="match status" value="1"/>
</dbReference>
<dbReference type="EMBL" id="JBJYXY010000001">
    <property type="protein sequence ID" value="MFN2976967.1"/>
    <property type="molecule type" value="Genomic_DNA"/>
</dbReference>
<reference evidence="4 5" key="1">
    <citation type="submission" date="2024-12" db="EMBL/GenBank/DDBJ databases">
        <authorList>
            <person name="Lee Y."/>
        </authorList>
    </citation>
    <scope>NUCLEOTIDE SEQUENCE [LARGE SCALE GENOMIC DNA]</scope>
    <source>
        <strain evidence="4 5">03SUJ4</strain>
    </source>
</reference>
<feature type="domain" description="HTH cro/C1-type" evidence="3">
    <location>
        <begin position="52"/>
        <end position="106"/>
    </location>
</feature>
<evidence type="ECO:0000256" key="2">
    <source>
        <dbReference type="SAM" id="MobiDB-lite"/>
    </source>
</evidence>
<evidence type="ECO:0000313" key="4">
    <source>
        <dbReference type="EMBL" id="MFN2976967.1"/>
    </source>
</evidence>
<dbReference type="InterPro" id="IPR010982">
    <property type="entry name" value="Lambda_DNA-bd_dom_sf"/>
</dbReference>
<dbReference type="SUPFAM" id="SSF47413">
    <property type="entry name" value="lambda repressor-like DNA-binding domains"/>
    <property type="match status" value="1"/>
</dbReference>
<dbReference type="Pfam" id="PF01381">
    <property type="entry name" value="HTH_3"/>
    <property type="match status" value="1"/>
</dbReference>
<dbReference type="PANTHER" id="PTHR46797">
    <property type="entry name" value="HTH-TYPE TRANSCRIPTIONAL REGULATOR"/>
    <property type="match status" value="1"/>
</dbReference>
<dbReference type="Proteomes" id="UP001634747">
    <property type="component" value="Unassembled WGS sequence"/>
</dbReference>
<dbReference type="InterPro" id="IPR050807">
    <property type="entry name" value="TransReg_Diox_bact_type"/>
</dbReference>
<gene>
    <name evidence="4" type="ORF">ACK2TP_14445</name>
</gene>
<dbReference type="SMART" id="SM00530">
    <property type="entry name" value="HTH_XRE"/>
    <property type="match status" value="1"/>
</dbReference>
<evidence type="ECO:0000259" key="3">
    <source>
        <dbReference type="PROSITE" id="PS50943"/>
    </source>
</evidence>
<evidence type="ECO:0000256" key="1">
    <source>
        <dbReference type="ARBA" id="ARBA00023125"/>
    </source>
</evidence>
<organism evidence="4 5">
    <name type="scientific">Terriglobus aquaticus</name>
    <dbReference type="NCBI Taxonomy" id="940139"/>
    <lineage>
        <taxon>Bacteria</taxon>
        <taxon>Pseudomonadati</taxon>
        <taxon>Acidobacteriota</taxon>
        <taxon>Terriglobia</taxon>
        <taxon>Terriglobales</taxon>
        <taxon>Acidobacteriaceae</taxon>
        <taxon>Terriglobus</taxon>
    </lineage>
</organism>
<dbReference type="PANTHER" id="PTHR46797:SF1">
    <property type="entry name" value="METHYLPHOSPHONATE SYNTHASE"/>
    <property type="match status" value="1"/>
</dbReference>
<dbReference type="RefSeq" id="WP_263414855.1">
    <property type="nucleotide sequence ID" value="NZ_BAABBH010000001.1"/>
</dbReference>
<dbReference type="InterPro" id="IPR001387">
    <property type="entry name" value="Cro/C1-type_HTH"/>
</dbReference>
<sequence length="110" mass="12416">MSYSIPRLSYAPTSRPANMPPATLSGSYGAMRPAPTERTLPKDVSTRFGNRLRELRRERNMTQLRMATDFGIDRSFISDVERGRKSISLPMLEVIALGMRVSLSDLLRDL</sequence>
<proteinExistence type="predicted"/>
<feature type="region of interest" description="Disordered" evidence="2">
    <location>
        <begin position="1"/>
        <end position="42"/>
    </location>
</feature>
<name>A0ABW9KN11_9BACT</name>
<accession>A0ABW9KN11</accession>
<comment type="caution">
    <text evidence="4">The sequence shown here is derived from an EMBL/GenBank/DDBJ whole genome shotgun (WGS) entry which is preliminary data.</text>
</comment>
<protein>
    <submittedName>
        <fullName evidence="4">Helix-turn-helix domain-containing protein</fullName>
    </submittedName>
</protein>
<keyword evidence="1" id="KW-0238">DNA-binding</keyword>